<dbReference type="PROSITE" id="PS50125">
    <property type="entry name" value="GUANYLATE_CYCLASE_2"/>
    <property type="match status" value="1"/>
</dbReference>
<dbReference type="InterPro" id="IPR036457">
    <property type="entry name" value="PPM-type-like_dom_sf"/>
</dbReference>
<dbReference type="CDD" id="cd00143">
    <property type="entry name" value="PP2Cc"/>
    <property type="match status" value="1"/>
</dbReference>
<evidence type="ECO:0000259" key="14">
    <source>
        <dbReference type="PROSITE" id="PS50125"/>
    </source>
</evidence>
<dbReference type="PANTHER" id="PTHR48051:SF1">
    <property type="entry name" value="RAS SUPPRESSOR PROTEIN 1"/>
    <property type="match status" value="1"/>
</dbReference>
<dbReference type="InterPro" id="IPR001932">
    <property type="entry name" value="PPM-type_phosphatase-like_dom"/>
</dbReference>
<dbReference type="SMART" id="SM00369">
    <property type="entry name" value="LRR_TYP"/>
    <property type="match status" value="12"/>
</dbReference>
<evidence type="ECO:0000256" key="4">
    <source>
        <dbReference type="ARBA" id="ARBA00021420"/>
    </source>
</evidence>
<dbReference type="InterPro" id="IPR029787">
    <property type="entry name" value="Nucleotide_cyclase"/>
</dbReference>
<dbReference type="SMART" id="SM00364">
    <property type="entry name" value="LRR_BAC"/>
    <property type="match status" value="7"/>
</dbReference>
<evidence type="ECO:0000256" key="3">
    <source>
        <dbReference type="ARBA" id="ARBA00012201"/>
    </source>
</evidence>
<dbReference type="CDD" id="cd07302">
    <property type="entry name" value="CHD"/>
    <property type="match status" value="1"/>
</dbReference>
<dbReference type="Gene3D" id="3.80.10.10">
    <property type="entry name" value="Ribonuclease Inhibitor"/>
    <property type="match status" value="3"/>
</dbReference>
<dbReference type="GO" id="GO:0005737">
    <property type="term" value="C:cytoplasm"/>
    <property type="evidence" value="ECO:0007669"/>
    <property type="project" value="TreeGrafter"/>
</dbReference>
<dbReference type="SUPFAM" id="SSF52058">
    <property type="entry name" value="L domain-like"/>
    <property type="match status" value="2"/>
</dbReference>
<dbReference type="InterPro" id="IPR000159">
    <property type="entry name" value="RA_dom"/>
</dbReference>
<accession>A0A9P8T3Q3</accession>
<dbReference type="EC" id="4.6.1.1" evidence="3"/>
<dbReference type="PROSITE" id="PS51746">
    <property type="entry name" value="PPM_2"/>
    <property type="match status" value="1"/>
</dbReference>
<dbReference type="PROSITE" id="PS50200">
    <property type="entry name" value="RA"/>
    <property type="match status" value="1"/>
</dbReference>
<dbReference type="SMART" id="SM00044">
    <property type="entry name" value="CYCc"/>
    <property type="match status" value="1"/>
</dbReference>
<feature type="region of interest" description="Disordered" evidence="13">
    <location>
        <begin position="1"/>
        <end position="360"/>
    </location>
</feature>
<evidence type="ECO:0000256" key="6">
    <source>
        <dbReference type="ARBA" id="ARBA00022723"/>
    </source>
</evidence>
<keyword evidence="9" id="KW-0115">cAMP biosynthesis</keyword>
<feature type="compositionally biased region" description="Basic and acidic residues" evidence="13">
    <location>
        <begin position="270"/>
        <end position="289"/>
    </location>
</feature>
<evidence type="ECO:0000256" key="2">
    <source>
        <dbReference type="ARBA" id="ARBA00005381"/>
    </source>
</evidence>
<feature type="compositionally biased region" description="Low complexity" evidence="13">
    <location>
        <begin position="54"/>
        <end position="82"/>
    </location>
</feature>
<evidence type="ECO:0000259" key="16">
    <source>
        <dbReference type="PROSITE" id="PS51746"/>
    </source>
</evidence>
<evidence type="ECO:0000256" key="12">
    <source>
        <dbReference type="ARBA" id="ARBA00032637"/>
    </source>
</evidence>
<feature type="compositionally biased region" description="Polar residues" evidence="13">
    <location>
        <begin position="248"/>
        <end position="263"/>
    </location>
</feature>
<organism evidence="17 18">
    <name type="scientific">Ogataea polymorpha</name>
    <dbReference type="NCBI Taxonomy" id="460523"/>
    <lineage>
        <taxon>Eukaryota</taxon>
        <taxon>Fungi</taxon>
        <taxon>Dikarya</taxon>
        <taxon>Ascomycota</taxon>
        <taxon>Saccharomycotina</taxon>
        <taxon>Pichiomycetes</taxon>
        <taxon>Pichiales</taxon>
        <taxon>Pichiaceae</taxon>
        <taxon>Ogataea</taxon>
    </lineage>
</organism>
<feature type="domain" description="PPM-type phosphatase" evidence="16">
    <location>
        <begin position="1093"/>
        <end position="1370"/>
    </location>
</feature>
<name>A0A9P8T3Q3_9ASCO</name>
<dbReference type="Pfam" id="PF13855">
    <property type="entry name" value="LRR_8"/>
    <property type="match status" value="4"/>
</dbReference>
<evidence type="ECO:0000256" key="5">
    <source>
        <dbReference type="ARBA" id="ARBA00022614"/>
    </source>
</evidence>
<keyword evidence="7" id="KW-0677">Repeat</keyword>
<dbReference type="Pfam" id="PF00481">
    <property type="entry name" value="PP2C"/>
    <property type="match status" value="1"/>
</dbReference>
<dbReference type="Pfam" id="PF00211">
    <property type="entry name" value="Guanylate_cyc"/>
    <property type="match status" value="1"/>
</dbReference>
<feature type="compositionally biased region" description="Polar residues" evidence="13">
    <location>
        <begin position="204"/>
        <end position="217"/>
    </location>
</feature>
<dbReference type="InterPro" id="IPR050216">
    <property type="entry name" value="LRR_domain-containing"/>
</dbReference>
<keyword evidence="8" id="KW-0460">Magnesium</keyword>
<evidence type="ECO:0000256" key="9">
    <source>
        <dbReference type="ARBA" id="ARBA00022998"/>
    </source>
</evidence>
<evidence type="ECO:0000256" key="13">
    <source>
        <dbReference type="SAM" id="MobiDB-lite"/>
    </source>
</evidence>
<evidence type="ECO:0000313" key="17">
    <source>
        <dbReference type="EMBL" id="KAH3664966.1"/>
    </source>
</evidence>
<dbReference type="SUPFAM" id="SSF81606">
    <property type="entry name" value="PP2C-like"/>
    <property type="match status" value="1"/>
</dbReference>
<evidence type="ECO:0000256" key="7">
    <source>
        <dbReference type="ARBA" id="ARBA00022737"/>
    </source>
</evidence>
<dbReference type="InterPro" id="IPR048580">
    <property type="entry name" value="CYAA_C"/>
</dbReference>
<evidence type="ECO:0000256" key="11">
    <source>
        <dbReference type="ARBA" id="ARBA00032597"/>
    </source>
</evidence>
<comment type="catalytic activity">
    <reaction evidence="1">
        <text>ATP = 3',5'-cyclic AMP + diphosphate</text>
        <dbReference type="Rhea" id="RHEA:15389"/>
        <dbReference type="ChEBI" id="CHEBI:30616"/>
        <dbReference type="ChEBI" id="CHEBI:33019"/>
        <dbReference type="ChEBI" id="CHEBI:58165"/>
        <dbReference type="EC" id="4.6.1.1"/>
    </reaction>
</comment>
<dbReference type="SMART" id="SM00332">
    <property type="entry name" value="PP2Cc"/>
    <property type="match status" value="1"/>
</dbReference>
<dbReference type="GO" id="GO:0046872">
    <property type="term" value="F:metal ion binding"/>
    <property type="evidence" value="ECO:0007669"/>
    <property type="project" value="UniProtKB-KW"/>
</dbReference>
<protein>
    <recommendedName>
        <fullName evidence="4">Adenylate cyclase</fullName>
        <ecNumber evidence="3">4.6.1.1</ecNumber>
    </recommendedName>
    <alternativeName>
        <fullName evidence="11">ATP pyrophosphate-lyase</fullName>
    </alternativeName>
    <alternativeName>
        <fullName evidence="12">Adenylyl cyclase</fullName>
    </alternativeName>
</protein>
<dbReference type="Pfam" id="PF00560">
    <property type="entry name" value="LRR_1"/>
    <property type="match status" value="1"/>
</dbReference>
<dbReference type="Pfam" id="PF21187">
    <property type="entry name" value="CYAA_C"/>
    <property type="match status" value="1"/>
</dbReference>
<feature type="compositionally biased region" description="Polar residues" evidence="13">
    <location>
        <begin position="327"/>
        <end position="337"/>
    </location>
</feature>
<comment type="similarity">
    <text evidence="2">Belongs to the adenylyl cyclase class-3 family.</text>
</comment>
<dbReference type="GO" id="GO:0006171">
    <property type="term" value="P:cAMP biosynthetic process"/>
    <property type="evidence" value="ECO:0007669"/>
    <property type="project" value="UniProtKB-KW"/>
</dbReference>
<keyword evidence="18" id="KW-1185">Reference proteome</keyword>
<dbReference type="InterPro" id="IPR032675">
    <property type="entry name" value="LRR_dom_sf"/>
</dbReference>
<gene>
    <name evidence="17" type="ORF">OGATHE_003781</name>
</gene>
<feature type="domain" description="Guanylate cyclase" evidence="14">
    <location>
        <begin position="1406"/>
        <end position="1544"/>
    </location>
</feature>
<dbReference type="SUPFAM" id="SSF55073">
    <property type="entry name" value="Nucleotide cyclase"/>
    <property type="match status" value="1"/>
</dbReference>
<keyword evidence="6" id="KW-0479">Metal-binding</keyword>
<keyword evidence="5" id="KW-0433">Leucine-rich repeat</keyword>
<feature type="compositionally biased region" description="Basic and acidic residues" evidence="13">
    <location>
        <begin position="338"/>
        <end position="352"/>
    </location>
</feature>
<dbReference type="EMBL" id="JAEUBD010001178">
    <property type="protein sequence ID" value="KAH3664966.1"/>
    <property type="molecule type" value="Genomic_DNA"/>
</dbReference>
<comment type="caution">
    <text evidence="17">The sequence shown here is derived from an EMBL/GenBank/DDBJ whole genome shotgun (WGS) entry which is preliminary data.</text>
</comment>
<dbReference type="Pfam" id="PF23010">
    <property type="entry name" value="RA_3"/>
    <property type="match status" value="1"/>
</dbReference>
<feature type="compositionally biased region" description="Low complexity" evidence="13">
    <location>
        <begin position="303"/>
        <end position="318"/>
    </location>
</feature>
<dbReference type="Gene3D" id="3.60.40.10">
    <property type="entry name" value="PPM-type phosphatase domain"/>
    <property type="match status" value="1"/>
</dbReference>
<dbReference type="Proteomes" id="UP000788993">
    <property type="component" value="Unassembled WGS sequence"/>
</dbReference>
<dbReference type="Gene3D" id="3.30.70.1230">
    <property type="entry name" value="Nucleotide cyclase"/>
    <property type="match status" value="1"/>
</dbReference>
<dbReference type="GO" id="GO:0004016">
    <property type="term" value="F:adenylate cyclase activity"/>
    <property type="evidence" value="ECO:0007669"/>
    <property type="project" value="UniProtKB-EC"/>
</dbReference>
<proteinExistence type="inferred from homology"/>
<dbReference type="InterPro" id="IPR001611">
    <property type="entry name" value="Leu-rich_rpt"/>
</dbReference>
<dbReference type="PROSITE" id="PS51450">
    <property type="entry name" value="LRR"/>
    <property type="match status" value="5"/>
</dbReference>
<evidence type="ECO:0000259" key="15">
    <source>
        <dbReference type="PROSITE" id="PS50200"/>
    </source>
</evidence>
<reference evidence="17" key="1">
    <citation type="journal article" date="2021" name="Open Biol.">
        <title>Shared evolutionary footprints suggest mitochondrial oxidative damage underlies multiple complex I losses in fungi.</title>
        <authorList>
            <person name="Schikora-Tamarit M.A."/>
            <person name="Marcet-Houben M."/>
            <person name="Nosek J."/>
            <person name="Gabaldon T."/>
        </authorList>
    </citation>
    <scope>NUCLEOTIDE SEQUENCE</scope>
    <source>
        <strain evidence="17">NCAIM Y.01608</strain>
    </source>
</reference>
<dbReference type="InterPro" id="IPR003591">
    <property type="entry name" value="Leu-rich_rpt_typical-subtyp"/>
</dbReference>
<feature type="domain" description="Ras-associating" evidence="15">
    <location>
        <begin position="386"/>
        <end position="461"/>
    </location>
</feature>
<sequence length="1796" mass="200800">MTGIANKQQILEHDSEFPTNHSIPQFNSKYTAESFGASEALTSSAQRKNKSQESSPLASPTTSRRSSRLPSVNPVSPSSSSLALNQDTQRTSHTSSVHELSDKGSRRPSSSQGDIGVPPSYKGFHGRRDGSEKPVPPLMTPIKPKKSRRGTSFLNKFLSSRRDSDSKARRQGSSHSSRFSRRSDQSLSSRTASTDSEKGGSPRESVSFSSRLKNPISQALPFGNSDKKASPFNLDLDTDNEHMADITRLSNSRLSRMGSTVSMIPQPPLERTDWRPPESWKVKNTRENSDPLTHYPGIQERTSSMSSSESSSASSGRSLVPPRKASAITSLSTSSPKSDNHVDGHGEKRDSKSTITEENGRVYHAKELRGSARSSVRIFIGDKSSVLPCTLDTTCKDVLDSLHRKRFLKNDEDHIIVLKCGGLIRTLSLDERPLKIQRTMLFLYGYTQRDNLDYIERTDLSFLFKFVVQDRGVELISNERRRMINPQNVNLNNWNLQDIPNFLYAEPIVSLDVSQNPSFEFTKEFMHDCRNLLNLSFTRSGNPKFPTPVVYAPRLQELNLEVNYIKLIPPEISKMTTLTTLNLACNRISTLPASFAELQSLQSLNLSSNRLKNIPEPLTKIAGLKRLDLSYNNISEIPDSVANLVNLEVLQLAANKLSRDLPSFFRQLKTLIKIDIRFNKFDSIDALKNLPALEVIRATGNNISVFKSSAANLFEVELNINPVTLVKFDQVMTKLKIVDFSKDKLTSCSFVSMLPAIEKLTMDYNHLVSLPDDIYKMKNLTHLSVFRNNLTSLPSAIGSLTRLRYLDLHLNNISFLTPEIWNLSSLEYFNISSNLLEFFPDPPEQFVPFTGFSSLGRTATQRARNHQSSIVAPSTKRRTSEISTMTMSNYDSVGLEKSLKVLSLNDNKFTDSVIQTVSMFKNLVVLNLSYNELFDIPPGHLSNLTKLQKLYLSGNHLSSLPVDDLEAFTQMDTLHLNGNRFHTLPAELSKITNMTALDVGSNNLKYNIGNIPYDWNWSYNPKLKYLNFSGNKRLEIKPLHKREGMEDSLDSFLVLKDLKLLGLMDVTITTDLVPDQSVDVRVRSTVSQLGKYGYGISDTLGNKSSLTTRDVVIERFRGNSNEKLITIYDGKNCSDESGDKISKIIQETFEIHLAKELEGQDSGKTIEDALRAAFLTMNSEMSILINKDKSSTFSSAAAHRTTTTDELTMEKDGLTGCCATVIYIRGDELYVANIGDIMGILTKADGEYSVLTIKHEPYAPEEYARIRESGGFVTTHGYLDGVSDVSRAVGYFKLIPHINAVPSISKYKLTQNEEMIAIATSEIWKKVPYDLAADIIRQEKSNPGIAAEKLRDFAISYGVSDKATAVVLSLRQFTTKQKYHERGSLPEDSLLRKLDEEIEPPTGELAMVFTDIKNSTLLWDTYPVAMRSAIKVHNAIMRRQLRIIGGYEVKTEGDAFMVSFPTPSSALLWCFTVQSQLLTTGEWPAEILASDQGCEIKDEEGNIIFRGLSVRMGVHWGRPVCERDIVTKRMDYFGPMVNRASRVSSVADGGQIAMSTDFYYEFEKLRNLHEQVKSGAGDISQVYGSKTLGQILESQMNQVDQIGWVEESIGSRKLKGLEAPEKIWLIFPAHLAQRLKLLTRMNGEIDNRAGKLLMGGLTAESVWKLRKLSLRLEKICSFCAGSTTQLISNKAKILPSDLISSSAEETFINQITNAEMDLLLLIEHIVTRIENAVGILTVRKCASPDTANGLLMGTMDELYHKMHLMVHQAEEAVRAKSQLMEELPEELSQDGSELVN</sequence>
<dbReference type="InterPro" id="IPR055071">
    <property type="entry name" value="RA_PHLPP-like"/>
</dbReference>
<dbReference type="GO" id="GO:0035556">
    <property type="term" value="P:intracellular signal transduction"/>
    <property type="evidence" value="ECO:0007669"/>
    <property type="project" value="InterPro"/>
</dbReference>
<feature type="compositionally biased region" description="Polar residues" evidence="13">
    <location>
        <begin position="17"/>
        <end position="31"/>
    </location>
</feature>
<evidence type="ECO:0000256" key="8">
    <source>
        <dbReference type="ARBA" id="ARBA00022842"/>
    </source>
</evidence>
<feature type="compositionally biased region" description="Polar residues" evidence="13">
    <location>
        <begin position="83"/>
        <end position="98"/>
    </location>
</feature>
<evidence type="ECO:0000313" key="18">
    <source>
        <dbReference type="Proteomes" id="UP000788993"/>
    </source>
</evidence>
<evidence type="ECO:0000256" key="1">
    <source>
        <dbReference type="ARBA" id="ARBA00001593"/>
    </source>
</evidence>
<keyword evidence="10" id="KW-0456">Lyase</keyword>
<evidence type="ECO:0000256" key="10">
    <source>
        <dbReference type="ARBA" id="ARBA00023239"/>
    </source>
</evidence>
<reference evidence="17" key="2">
    <citation type="submission" date="2021-01" db="EMBL/GenBank/DDBJ databases">
        <authorList>
            <person name="Schikora-Tamarit M.A."/>
        </authorList>
    </citation>
    <scope>NUCLEOTIDE SEQUENCE</scope>
    <source>
        <strain evidence="17">NCAIM Y.01608</strain>
    </source>
</reference>
<dbReference type="InterPro" id="IPR001054">
    <property type="entry name" value="A/G_cyclase"/>
</dbReference>
<dbReference type="PANTHER" id="PTHR48051">
    <property type="match status" value="1"/>
</dbReference>